<name>A0A175VGF4_AEREN</name>
<feature type="domain" description="Reverse transcriptase" evidence="1">
    <location>
        <begin position="1"/>
        <end position="99"/>
    </location>
</feature>
<comment type="caution">
    <text evidence="2">The sequence shown here is derived from an EMBL/GenBank/DDBJ whole genome shotgun (WGS) entry which is preliminary data.</text>
</comment>
<dbReference type="AlphaFoldDB" id="A0A175VGF4"/>
<dbReference type="PROSITE" id="PS50878">
    <property type="entry name" value="RT_POL"/>
    <property type="match status" value="1"/>
</dbReference>
<proteinExistence type="predicted"/>
<dbReference type="EMBL" id="JMGO02000006">
    <property type="protein sequence ID" value="KXU79711.1"/>
    <property type="molecule type" value="Genomic_DNA"/>
</dbReference>
<organism evidence="2 3">
    <name type="scientific">Aeromonas enteropelogenes</name>
    <name type="common">Aeromonas trota</name>
    <dbReference type="NCBI Taxonomy" id="29489"/>
    <lineage>
        <taxon>Bacteria</taxon>
        <taxon>Pseudomonadati</taxon>
        <taxon>Pseudomonadota</taxon>
        <taxon>Gammaproteobacteria</taxon>
        <taxon>Aeromonadales</taxon>
        <taxon>Aeromonadaceae</taxon>
        <taxon>Aeromonas</taxon>
    </lineage>
</organism>
<dbReference type="Pfam" id="PF00078">
    <property type="entry name" value="RVT_1"/>
    <property type="match status" value="1"/>
</dbReference>
<gene>
    <name evidence="2" type="ORF">LCR_16440</name>
</gene>
<dbReference type="InterPro" id="IPR000477">
    <property type="entry name" value="RT_dom"/>
</dbReference>
<accession>A0A175VGF4</accession>
<evidence type="ECO:0000259" key="1">
    <source>
        <dbReference type="PROSITE" id="PS50878"/>
    </source>
</evidence>
<reference evidence="2 3" key="1">
    <citation type="submission" date="2016-02" db="EMBL/GenBank/DDBJ databases">
        <title>Draft genome sequence of Aeromonas trota strain 1999lcr isolated from cerebrospinal fluid (CSF).</title>
        <authorList>
            <person name="Dallagassa C.B."/>
            <person name="Prediger K.C."/>
            <person name="Weiss V.A."/>
            <person name="Assis F.E."/>
            <person name="Baura V."/>
            <person name="Cruz L.M."/>
            <person name="Souza E.M."/>
            <person name="Pedrosa F.O."/>
            <person name="Fadel-Picheth C.M."/>
        </authorList>
    </citation>
    <scope>NUCLEOTIDE SEQUENCE [LARGE SCALE GENOMIC DNA]</scope>
    <source>
        <strain evidence="2 3">1999lcr</strain>
    </source>
</reference>
<dbReference type="CDD" id="cd01646">
    <property type="entry name" value="RT_Bac_retron_I"/>
    <property type="match status" value="1"/>
</dbReference>
<evidence type="ECO:0000313" key="2">
    <source>
        <dbReference type="EMBL" id="KXU79711.1"/>
    </source>
</evidence>
<evidence type="ECO:0000313" key="3">
    <source>
        <dbReference type="Proteomes" id="UP000078435"/>
    </source>
</evidence>
<dbReference type="Proteomes" id="UP000078435">
    <property type="component" value="Unassembled WGS sequence"/>
</dbReference>
<protein>
    <recommendedName>
        <fullName evidence="1">Reverse transcriptase domain-containing protein</fullName>
    </recommendedName>
</protein>
<sequence>MGIPIGPDTSHIISEIIGSAIDKELHDVLGYWPAGFRYVDDYYLFFNAREEAERALATLTKIVGNYELQISAAKTKILEVKDLVEESWKYSIKKLTISASRRAQRDDIHNYFQRVFALEKQFKDESIVKYALKQISSSIIKNPTGMFLNLIYSSVDMVFPIHSR</sequence>